<dbReference type="InterPro" id="IPR001969">
    <property type="entry name" value="Aspartic_peptidase_AS"/>
</dbReference>
<dbReference type="GO" id="GO:0006508">
    <property type="term" value="P:proteolysis"/>
    <property type="evidence" value="ECO:0007669"/>
    <property type="project" value="UniProtKB-KW"/>
</dbReference>
<keyword evidence="1" id="KW-0645">Protease</keyword>
<reference evidence="1 2" key="1">
    <citation type="submission" date="2017-05" db="EMBL/GenBank/DDBJ databases">
        <authorList>
            <person name="Varghese N."/>
            <person name="Submissions S."/>
        </authorList>
    </citation>
    <scope>NUCLEOTIDE SEQUENCE [LARGE SCALE GENOMIC DNA]</scope>
    <source>
        <strain evidence="1 2">DSM 21342</strain>
    </source>
</reference>
<dbReference type="InterPro" id="IPR034122">
    <property type="entry name" value="Retropepsin-like_bacterial"/>
</dbReference>
<dbReference type="EMBL" id="FXSZ01000005">
    <property type="protein sequence ID" value="SMO64461.1"/>
    <property type="molecule type" value="Genomic_DNA"/>
</dbReference>
<dbReference type="Gene3D" id="2.40.70.10">
    <property type="entry name" value="Acid Proteases"/>
    <property type="match status" value="1"/>
</dbReference>
<keyword evidence="2" id="KW-1185">Reference proteome</keyword>
<keyword evidence="1" id="KW-0378">Hydrolase</keyword>
<evidence type="ECO:0000313" key="1">
    <source>
        <dbReference type="EMBL" id="SMO64461.1"/>
    </source>
</evidence>
<organism evidence="1 2">
    <name type="scientific">Solitalea koreensis</name>
    <dbReference type="NCBI Taxonomy" id="543615"/>
    <lineage>
        <taxon>Bacteria</taxon>
        <taxon>Pseudomonadati</taxon>
        <taxon>Bacteroidota</taxon>
        <taxon>Sphingobacteriia</taxon>
        <taxon>Sphingobacteriales</taxon>
        <taxon>Sphingobacteriaceae</taxon>
        <taxon>Solitalea</taxon>
    </lineage>
</organism>
<name>A0A521D0D4_9SPHI</name>
<gene>
    <name evidence="1" type="ORF">SAMN06265350_10542</name>
</gene>
<proteinExistence type="predicted"/>
<dbReference type="AlphaFoldDB" id="A0A521D0D4"/>
<evidence type="ECO:0000313" key="2">
    <source>
        <dbReference type="Proteomes" id="UP000315971"/>
    </source>
</evidence>
<dbReference type="RefSeq" id="WP_142603516.1">
    <property type="nucleotide sequence ID" value="NZ_FXSZ01000005.1"/>
</dbReference>
<dbReference type="CDD" id="cd05483">
    <property type="entry name" value="retropepsin_like_bacteria"/>
    <property type="match status" value="1"/>
</dbReference>
<dbReference type="Pfam" id="PF13650">
    <property type="entry name" value="Asp_protease_2"/>
    <property type="match status" value="1"/>
</dbReference>
<sequence>MIFNLATLISKTKSYKLPLDIFSLDGDGYHPKIEIEVNGVKIKAILDTGASKTAFDHSMLQEIIDPEVFHEEEKLSTGLGTNSMQCFRATINLQLGDLQVENFDAAVLDLSHINTAYEKLGYEKVIGVIGSDILVKYRAVIDYANSTLTLTQTA</sequence>
<dbReference type="GO" id="GO:0004190">
    <property type="term" value="F:aspartic-type endopeptidase activity"/>
    <property type="evidence" value="ECO:0007669"/>
    <property type="project" value="InterPro"/>
</dbReference>
<protein>
    <submittedName>
        <fullName evidence="1">Aspartyl protease</fullName>
    </submittedName>
</protein>
<dbReference type="PROSITE" id="PS00141">
    <property type="entry name" value="ASP_PROTEASE"/>
    <property type="match status" value="1"/>
</dbReference>
<dbReference type="SUPFAM" id="SSF50630">
    <property type="entry name" value="Acid proteases"/>
    <property type="match status" value="1"/>
</dbReference>
<dbReference type="OrthoDB" id="7433208at2"/>
<dbReference type="Proteomes" id="UP000315971">
    <property type="component" value="Unassembled WGS sequence"/>
</dbReference>
<dbReference type="InterPro" id="IPR021109">
    <property type="entry name" value="Peptidase_aspartic_dom_sf"/>
</dbReference>
<accession>A0A521D0D4</accession>